<name>A0ABQ6BYP5_9NEIS</name>
<evidence type="ECO:0000313" key="2">
    <source>
        <dbReference type="Proteomes" id="UP001156836"/>
    </source>
</evidence>
<gene>
    <name evidence="1" type="primary">cse3</name>
    <name evidence="1" type="ORF">GCM10007860_28080</name>
</gene>
<organism evidence="1 2">
    <name type="scientific">Chitiniphilus shinanonensis</name>
    <dbReference type="NCBI Taxonomy" id="553088"/>
    <lineage>
        <taxon>Bacteria</taxon>
        <taxon>Pseudomonadati</taxon>
        <taxon>Pseudomonadota</taxon>
        <taxon>Betaproteobacteria</taxon>
        <taxon>Neisseriales</taxon>
        <taxon>Chitinibacteraceae</taxon>
        <taxon>Chitiniphilus</taxon>
    </lineage>
</organism>
<proteinExistence type="predicted"/>
<keyword evidence="2" id="KW-1185">Reference proteome</keyword>
<dbReference type="SUPFAM" id="SSF117987">
    <property type="entry name" value="CRISPR-associated protein"/>
    <property type="match status" value="2"/>
</dbReference>
<dbReference type="Gene3D" id="3.30.70.1200">
    <property type="entry name" value="Crispr-associated protein, domain 1"/>
    <property type="match status" value="1"/>
</dbReference>
<dbReference type="Proteomes" id="UP001156836">
    <property type="component" value="Unassembled WGS sequence"/>
</dbReference>
<dbReference type="CDD" id="cd09727">
    <property type="entry name" value="Cas6_I-E"/>
    <property type="match status" value="1"/>
</dbReference>
<protein>
    <submittedName>
        <fullName evidence="1">CRISPR-associated endoribonuclease Cse3</fullName>
    </submittedName>
</protein>
<dbReference type="Gene3D" id="3.30.70.1210">
    <property type="entry name" value="Crispr-associated protein, domain 2"/>
    <property type="match status" value="1"/>
</dbReference>
<dbReference type="RefSeq" id="WP_026262718.1">
    <property type="nucleotide sequence ID" value="NZ_BSOZ01000057.1"/>
</dbReference>
<dbReference type="SMART" id="SM01101">
    <property type="entry name" value="CRISPR_assoc"/>
    <property type="match status" value="1"/>
</dbReference>
<accession>A0ABQ6BYP5</accession>
<evidence type="ECO:0000313" key="1">
    <source>
        <dbReference type="EMBL" id="GLS05651.1"/>
    </source>
</evidence>
<reference evidence="2" key="1">
    <citation type="journal article" date="2019" name="Int. J. Syst. Evol. Microbiol.">
        <title>The Global Catalogue of Microorganisms (GCM) 10K type strain sequencing project: providing services to taxonomists for standard genome sequencing and annotation.</title>
        <authorList>
            <consortium name="The Broad Institute Genomics Platform"/>
            <consortium name="The Broad Institute Genome Sequencing Center for Infectious Disease"/>
            <person name="Wu L."/>
            <person name="Ma J."/>
        </authorList>
    </citation>
    <scope>NUCLEOTIDE SEQUENCE [LARGE SCALE GENOMIC DNA]</scope>
    <source>
        <strain evidence="2">NBRC 104970</strain>
    </source>
</reference>
<dbReference type="EMBL" id="BSOZ01000057">
    <property type="protein sequence ID" value="GLS05651.1"/>
    <property type="molecule type" value="Genomic_DNA"/>
</dbReference>
<dbReference type="InterPro" id="IPR010179">
    <property type="entry name" value="CRISPR-assoc_prot_Cse3"/>
</dbReference>
<dbReference type="Pfam" id="PF08798">
    <property type="entry name" value="CRISPR_assoc"/>
    <property type="match status" value="1"/>
</dbReference>
<comment type="caution">
    <text evidence="1">The sequence shown here is derived from an EMBL/GenBank/DDBJ whole genome shotgun (WGS) entry which is preliminary data.</text>
</comment>
<dbReference type="NCBIfam" id="TIGR01907">
    <property type="entry name" value="casE_Cse3"/>
    <property type="match status" value="1"/>
</dbReference>
<sequence length="205" mass="22718">MFLSRLTLDPRNAQARRDLGDPYEMHRTLARAFVPDADTPPPRFLWCLEPTGNPWASPTLLVQSANREADWSFLQATPGYLQQPVASKRVALDKLLVPGSRYRFRLLANPTVMRQGKRYGLTGETAQLEWLQRQGERHGFTLEAALVTASDMLRGRKESSVISVQRVAYEGVLQALQPDALAQALLAGVGRAKAFGCGLLSLARC</sequence>